<comment type="caution">
    <text evidence="1">The sequence shown here is derived from an EMBL/GenBank/DDBJ whole genome shotgun (WGS) entry which is preliminary data.</text>
</comment>
<feature type="non-terminal residue" evidence="1">
    <location>
        <position position="68"/>
    </location>
</feature>
<protein>
    <recommendedName>
        <fullName evidence="2">PDZ domain-containing protein</fullName>
    </recommendedName>
</protein>
<proteinExistence type="predicted"/>
<dbReference type="InterPro" id="IPR036034">
    <property type="entry name" value="PDZ_sf"/>
</dbReference>
<sequence>MGEEGIHGWINRKISEKRYGLNFYVPDSTELSDPNNPDVAYFLRIAGVKKNSFAEQAGLKPEDQIVGA</sequence>
<dbReference type="AlphaFoldDB" id="X0TY98"/>
<gene>
    <name evidence="1" type="ORF">S01H1_25898</name>
</gene>
<dbReference type="SUPFAM" id="SSF50156">
    <property type="entry name" value="PDZ domain-like"/>
    <property type="match status" value="1"/>
</dbReference>
<reference evidence="1" key="1">
    <citation type="journal article" date="2014" name="Front. Microbiol.">
        <title>High frequency of phylogenetically diverse reductive dehalogenase-homologous genes in deep subseafloor sedimentary metagenomes.</title>
        <authorList>
            <person name="Kawai M."/>
            <person name="Futagami T."/>
            <person name="Toyoda A."/>
            <person name="Takaki Y."/>
            <person name="Nishi S."/>
            <person name="Hori S."/>
            <person name="Arai W."/>
            <person name="Tsubouchi T."/>
            <person name="Morono Y."/>
            <person name="Uchiyama I."/>
            <person name="Ito T."/>
            <person name="Fujiyama A."/>
            <person name="Inagaki F."/>
            <person name="Takami H."/>
        </authorList>
    </citation>
    <scope>NUCLEOTIDE SEQUENCE</scope>
    <source>
        <strain evidence="1">Expedition CK06-06</strain>
    </source>
</reference>
<dbReference type="EMBL" id="BARS01015675">
    <property type="protein sequence ID" value="GAF93112.1"/>
    <property type="molecule type" value="Genomic_DNA"/>
</dbReference>
<evidence type="ECO:0008006" key="2">
    <source>
        <dbReference type="Google" id="ProtNLM"/>
    </source>
</evidence>
<evidence type="ECO:0000313" key="1">
    <source>
        <dbReference type="EMBL" id="GAF93112.1"/>
    </source>
</evidence>
<name>X0TY98_9ZZZZ</name>
<organism evidence="1">
    <name type="scientific">marine sediment metagenome</name>
    <dbReference type="NCBI Taxonomy" id="412755"/>
    <lineage>
        <taxon>unclassified sequences</taxon>
        <taxon>metagenomes</taxon>
        <taxon>ecological metagenomes</taxon>
    </lineage>
</organism>
<accession>X0TY98</accession>
<dbReference type="Gene3D" id="2.30.42.10">
    <property type="match status" value="1"/>
</dbReference>